<reference evidence="2" key="2">
    <citation type="journal article" date="2015" name="Fish Shellfish Immunol.">
        <title>Early steps in the European eel (Anguilla anguilla)-Vibrio vulnificus interaction in the gills: Role of the RtxA13 toxin.</title>
        <authorList>
            <person name="Callol A."/>
            <person name="Pajuelo D."/>
            <person name="Ebbesson L."/>
            <person name="Teles M."/>
            <person name="MacKenzie S."/>
            <person name="Amaro C."/>
        </authorList>
    </citation>
    <scope>NUCLEOTIDE SEQUENCE</scope>
</reference>
<evidence type="ECO:0000256" key="1">
    <source>
        <dbReference type="SAM" id="MobiDB-lite"/>
    </source>
</evidence>
<reference evidence="2" key="1">
    <citation type="submission" date="2014-11" db="EMBL/GenBank/DDBJ databases">
        <authorList>
            <person name="Amaro Gonzalez C."/>
        </authorList>
    </citation>
    <scope>NUCLEOTIDE SEQUENCE</scope>
</reference>
<organism evidence="2">
    <name type="scientific">Anguilla anguilla</name>
    <name type="common">European freshwater eel</name>
    <name type="synonym">Muraena anguilla</name>
    <dbReference type="NCBI Taxonomy" id="7936"/>
    <lineage>
        <taxon>Eukaryota</taxon>
        <taxon>Metazoa</taxon>
        <taxon>Chordata</taxon>
        <taxon>Craniata</taxon>
        <taxon>Vertebrata</taxon>
        <taxon>Euteleostomi</taxon>
        <taxon>Actinopterygii</taxon>
        <taxon>Neopterygii</taxon>
        <taxon>Teleostei</taxon>
        <taxon>Anguilliformes</taxon>
        <taxon>Anguillidae</taxon>
        <taxon>Anguilla</taxon>
    </lineage>
</organism>
<feature type="compositionally biased region" description="Basic residues" evidence="1">
    <location>
        <begin position="11"/>
        <end position="20"/>
    </location>
</feature>
<dbReference type="EMBL" id="GBXM01059436">
    <property type="protein sequence ID" value="JAH49141.1"/>
    <property type="molecule type" value="Transcribed_RNA"/>
</dbReference>
<accession>A0A0E9VGZ2</accession>
<proteinExistence type="predicted"/>
<sequence length="20" mass="2327">MLGGRGWGQTRKLHNMSLRK</sequence>
<protein>
    <submittedName>
        <fullName evidence="2">Uncharacterized protein</fullName>
    </submittedName>
</protein>
<feature type="region of interest" description="Disordered" evidence="1">
    <location>
        <begin position="1"/>
        <end position="20"/>
    </location>
</feature>
<dbReference type="AlphaFoldDB" id="A0A0E9VGZ2"/>
<dbReference type="EMBL" id="GBXM01031316">
    <property type="protein sequence ID" value="JAH77261.1"/>
    <property type="molecule type" value="Transcribed_RNA"/>
</dbReference>
<dbReference type="EMBL" id="GBXM01029875">
    <property type="protein sequence ID" value="JAH78702.1"/>
    <property type="molecule type" value="Transcribed_RNA"/>
</dbReference>
<evidence type="ECO:0000313" key="2">
    <source>
        <dbReference type="EMBL" id="JAH77261.1"/>
    </source>
</evidence>
<name>A0A0E9VGZ2_ANGAN</name>